<dbReference type="SUPFAM" id="SSF50156">
    <property type="entry name" value="PDZ domain-like"/>
    <property type="match status" value="1"/>
</dbReference>
<feature type="region of interest" description="Disordered" evidence="2">
    <location>
        <begin position="114"/>
        <end position="183"/>
    </location>
</feature>
<feature type="compositionally biased region" description="Low complexity" evidence="2">
    <location>
        <begin position="169"/>
        <end position="180"/>
    </location>
</feature>
<evidence type="ECO:0008006" key="5">
    <source>
        <dbReference type="Google" id="ProtNLM"/>
    </source>
</evidence>
<evidence type="ECO:0000313" key="4">
    <source>
        <dbReference type="Proteomes" id="UP000664859"/>
    </source>
</evidence>
<keyword evidence="4" id="KW-1185">Reference proteome</keyword>
<dbReference type="Proteomes" id="UP000664859">
    <property type="component" value="Unassembled WGS sequence"/>
</dbReference>
<organism evidence="3 4">
    <name type="scientific">Tribonema minus</name>
    <dbReference type="NCBI Taxonomy" id="303371"/>
    <lineage>
        <taxon>Eukaryota</taxon>
        <taxon>Sar</taxon>
        <taxon>Stramenopiles</taxon>
        <taxon>Ochrophyta</taxon>
        <taxon>PX clade</taxon>
        <taxon>Xanthophyceae</taxon>
        <taxon>Tribonematales</taxon>
        <taxon>Tribonemataceae</taxon>
        <taxon>Tribonema</taxon>
    </lineage>
</organism>
<name>A0A835YWN0_9STRA</name>
<accession>A0A835YWN0</accession>
<evidence type="ECO:0000256" key="2">
    <source>
        <dbReference type="SAM" id="MobiDB-lite"/>
    </source>
</evidence>
<comment type="caution">
    <text evidence="3">The sequence shown here is derived from an EMBL/GenBank/DDBJ whole genome shotgun (WGS) entry which is preliminary data.</text>
</comment>
<protein>
    <recommendedName>
        <fullName evidence="5">PDZ domain-containing protein</fullName>
    </recommendedName>
</protein>
<evidence type="ECO:0000256" key="1">
    <source>
        <dbReference type="SAM" id="Coils"/>
    </source>
</evidence>
<reference evidence="3" key="1">
    <citation type="submission" date="2021-02" db="EMBL/GenBank/DDBJ databases">
        <title>First Annotated Genome of the Yellow-green Alga Tribonema minus.</title>
        <authorList>
            <person name="Mahan K.M."/>
        </authorList>
    </citation>
    <scope>NUCLEOTIDE SEQUENCE</scope>
    <source>
        <strain evidence="3">UTEX B ZZ1240</strain>
    </source>
</reference>
<dbReference type="AlphaFoldDB" id="A0A835YWN0"/>
<evidence type="ECO:0000313" key="3">
    <source>
        <dbReference type="EMBL" id="KAG5182775.1"/>
    </source>
</evidence>
<dbReference type="InterPro" id="IPR036034">
    <property type="entry name" value="PDZ_sf"/>
</dbReference>
<sequence>MDERPAFKDVSNTQCLIRGLVSTAPAAGHPFYEVVIKPEIPVRDRLRFEADAVVDGLQLGCRVKVGDARLNVHAGDVLLQVDSIDVSRCTHNAIMTAIMARQRQQMRLRLRRGDPGLKQQPFVHEGAGTSSESGTATEQELYGQQEQRPPPLALNRHNRSMKGTHCVDSSRTSSSDISPSQHELNSMAEHTQVMQKTVALLQVEAQILRQENTSLRSALETARESLAARQQDSARHRQETAAATVAAQDNAREVLALRDEMQQLQLKLSELQSLSASEQHHSAQAHAALGTARTRCQALEDAMALMRQRIAELEPRAQAAETMAALLQLKKQATVRLLVEVRLKYLGLELMPMFDVVTSAHDCQPVLDG</sequence>
<dbReference type="EMBL" id="JAFCMP010000224">
    <property type="protein sequence ID" value="KAG5182775.1"/>
    <property type="molecule type" value="Genomic_DNA"/>
</dbReference>
<gene>
    <name evidence="3" type="ORF">JKP88DRAFT_245389</name>
</gene>
<feature type="coiled-coil region" evidence="1">
    <location>
        <begin position="205"/>
        <end position="274"/>
    </location>
</feature>
<proteinExistence type="predicted"/>
<feature type="compositionally biased region" description="Polar residues" evidence="2">
    <location>
        <begin position="128"/>
        <end position="147"/>
    </location>
</feature>
<keyword evidence="1" id="KW-0175">Coiled coil</keyword>